<dbReference type="PROSITE" id="PS50940">
    <property type="entry name" value="CHIT_BIND_II"/>
    <property type="match status" value="1"/>
</dbReference>
<feature type="domain" description="Chitin-binding type-2" evidence="1">
    <location>
        <begin position="11"/>
        <end position="66"/>
    </location>
</feature>
<sequence>AAQLAAKGKCIKSCIGLPNGDYQSCLGCDHFVTCVWDSMVAQRSCPGGLKWDDNNKICDWVSKTCP</sequence>
<dbReference type="SUPFAM" id="SSF57625">
    <property type="entry name" value="Invertebrate chitin-binding proteins"/>
    <property type="match status" value="1"/>
</dbReference>
<name>A0ABD3XG06_SINWO</name>
<reference evidence="2 3" key="1">
    <citation type="submission" date="2024-11" db="EMBL/GenBank/DDBJ databases">
        <title>Chromosome-level genome assembly of the freshwater bivalve Anodonta woodiana.</title>
        <authorList>
            <person name="Chen X."/>
        </authorList>
    </citation>
    <scope>NUCLEOTIDE SEQUENCE [LARGE SCALE GENOMIC DNA]</scope>
    <source>
        <strain evidence="2">MN2024</strain>
        <tissue evidence="2">Gills</tissue>
    </source>
</reference>
<feature type="non-terminal residue" evidence="2">
    <location>
        <position position="1"/>
    </location>
</feature>
<protein>
    <recommendedName>
        <fullName evidence="1">Chitin-binding type-2 domain-containing protein</fullName>
    </recommendedName>
</protein>
<dbReference type="AlphaFoldDB" id="A0ABD3XG06"/>
<keyword evidence="3" id="KW-1185">Reference proteome</keyword>
<accession>A0ABD3XG06</accession>
<comment type="caution">
    <text evidence="2">The sequence shown here is derived from an EMBL/GenBank/DDBJ whole genome shotgun (WGS) entry which is preliminary data.</text>
</comment>
<dbReference type="Pfam" id="PF01607">
    <property type="entry name" value="CBM_14"/>
    <property type="match status" value="1"/>
</dbReference>
<evidence type="ECO:0000313" key="2">
    <source>
        <dbReference type="EMBL" id="KAL3884670.1"/>
    </source>
</evidence>
<organism evidence="2 3">
    <name type="scientific">Sinanodonta woodiana</name>
    <name type="common">Chinese pond mussel</name>
    <name type="synonym">Anodonta woodiana</name>
    <dbReference type="NCBI Taxonomy" id="1069815"/>
    <lineage>
        <taxon>Eukaryota</taxon>
        <taxon>Metazoa</taxon>
        <taxon>Spiralia</taxon>
        <taxon>Lophotrochozoa</taxon>
        <taxon>Mollusca</taxon>
        <taxon>Bivalvia</taxon>
        <taxon>Autobranchia</taxon>
        <taxon>Heteroconchia</taxon>
        <taxon>Palaeoheterodonta</taxon>
        <taxon>Unionida</taxon>
        <taxon>Unionoidea</taxon>
        <taxon>Unionidae</taxon>
        <taxon>Unioninae</taxon>
        <taxon>Sinanodonta</taxon>
    </lineage>
</organism>
<dbReference type="Proteomes" id="UP001634394">
    <property type="component" value="Unassembled WGS sequence"/>
</dbReference>
<gene>
    <name evidence="2" type="ORF">ACJMK2_024788</name>
</gene>
<evidence type="ECO:0000259" key="1">
    <source>
        <dbReference type="PROSITE" id="PS50940"/>
    </source>
</evidence>
<dbReference type="InterPro" id="IPR036508">
    <property type="entry name" value="Chitin-bd_dom_sf"/>
</dbReference>
<dbReference type="InterPro" id="IPR002557">
    <property type="entry name" value="Chitin-bd_dom"/>
</dbReference>
<dbReference type="EMBL" id="JBJQND010000002">
    <property type="protein sequence ID" value="KAL3884670.1"/>
    <property type="molecule type" value="Genomic_DNA"/>
</dbReference>
<proteinExistence type="predicted"/>
<evidence type="ECO:0000313" key="3">
    <source>
        <dbReference type="Proteomes" id="UP001634394"/>
    </source>
</evidence>
<dbReference type="Gene3D" id="2.170.140.10">
    <property type="entry name" value="Chitin binding domain"/>
    <property type="match status" value="1"/>
</dbReference>